<dbReference type="EMBL" id="CAAALY010246278">
    <property type="protein sequence ID" value="VEL33716.1"/>
    <property type="molecule type" value="Genomic_DNA"/>
</dbReference>
<dbReference type="Pfam" id="PF20723">
    <property type="entry name" value="Pellino_RING"/>
    <property type="match status" value="1"/>
</dbReference>
<dbReference type="OrthoDB" id="8801906at2759"/>
<proteinExistence type="predicted"/>
<evidence type="ECO:0000256" key="1">
    <source>
        <dbReference type="SAM" id="MobiDB-lite"/>
    </source>
</evidence>
<evidence type="ECO:0000259" key="2">
    <source>
        <dbReference type="Pfam" id="PF20723"/>
    </source>
</evidence>
<dbReference type="Proteomes" id="UP000784294">
    <property type="component" value="Unassembled WGS sequence"/>
</dbReference>
<protein>
    <recommendedName>
        <fullName evidence="2">Pellino RING domain-containing protein</fullName>
    </recommendedName>
</protein>
<keyword evidence="4" id="KW-1185">Reference proteome</keyword>
<evidence type="ECO:0000313" key="3">
    <source>
        <dbReference type="EMBL" id="VEL33716.1"/>
    </source>
</evidence>
<dbReference type="InterPro" id="IPR048335">
    <property type="entry name" value="Pellino_RING"/>
</dbReference>
<sequence length="130" mass="13867">MFSLHPSCIISYWSSIRLPNRHNFELHARCPFCAVPVNPTPVRLIFPGDIDLDDLMPPDTEQESRTPSPSSSPSPPASPVPIVPIRPPLGSSASAFSVPFASQSTVSLATPVGTTCLTTNQAATSPQMLL</sequence>
<dbReference type="AlphaFoldDB" id="A0A448XCV7"/>
<accession>A0A448XCV7</accession>
<name>A0A448XCV7_9PLAT</name>
<comment type="caution">
    <text evidence="3">The sequence shown here is derived from an EMBL/GenBank/DDBJ whole genome shotgun (WGS) entry which is preliminary data.</text>
</comment>
<gene>
    <name evidence="3" type="ORF">PXEA_LOCUS27156</name>
</gene>
<feature type="domain" description="Pellino RING" evidence="2">
    <location>
        <begin position="10"/>
        <end position="51"/>
    </location>
</feature>
<feature type="region of interest" description="Disordered" evidence="1">
    <location>
        <begin position="48"/>
        <end position="86"/>
    </location>
</feature>
<evidence type="ECO:0000313" key="4">
    <source>
        <dbReference type="Proteomes" id="UP000784294"/>
    </source>
</evidence>
<reference evidence="3" key="1">
    <citation type="submission" date="2018-11" db="EMBL/GenBank/DDBJ databases">
        <authorList>
            <consortium name="Pathogen Informatics"/>
        </authorList>
    </citation>
    <scope>NUCLEOTIDE SEQUENCE</scope>
</reference>
<feature type="compositionally biased region" description="Pro residues" evidence="1">
    <location>
        <begin position="70"/>
        <end position="86"/>
    </location>
</feature>
<organism evidence="3 4">
    <name type="scientific">Protopolystoma xenopodis</name>
    <dbReference type="NCBI Taxonomy" id="117903"/>
    <lineage>
        <taxon>Eukaryota</taxon>
        <taxon>Metazoa</taxon>
        <taxon>Spiralia</taxon>
        <taxon>Lophotrochozoa</taxon>
        <taxon>Platyhelminthes</taxon>
        <taxon>Monogenea</taxon>
        <taxon>Polyopisthocotylea</taxon>
        <taxon>Polystomatidea</taxon>
        <taxon>Polystomatidae</taxon>
        <taxon>Protopolystoma</taxon>
    </lineage>
</organism>